<dbReference type="VEuPathDB" id="VectorBase:AQUA015079"/>
<accession>A0A182XTD7</accession>
<name>A0A182XTD7_ANOQN</name>
<feature type="transmembrane region" description="Helical" evidence="2">
    <location>
        <begin position="12"/>
        <end position="35"/>
    </location>
</feature>
<organism evidence="3 4">
    <name type="scientific">Anopheles quadriannulatus</name>
    <name type="common">Mosquito</name>
    <dbReference type="NCBI Taxonomy" id="34691"/>
    <lineage>
        <taxon>Eukaryota</taxon>
        <taxon>Metazoa</taxon>
        <taxon>Ecdysozoa</taxon>
        <taxon>Arthropoda</taxon>
        <taxon>Hexapoda</taxon>
        <taxon>Insecta</taxon>
        <taxon>Pterygota</taxon>
        <taxon>Neoptera</taxon>
        <taxon>Endopterygota</taxon>
        <taxon>Diptera</taxon>
        <taxon>Nematocera</taxon>
        <taxon>Culicoidea</taxon>
        <taxon>Culicidae</taxon>
        <taxon>Anophelinae</taxon>
        <taxon>Anopheles</taxon>
    </lineage>
</organism>
<keyword evidence="4" id="KW-1185">Reference proteome</keyword>
<keyword evidence="2" id="KW-1133">Transmembrane helix</keyword>
<feature type="transmembrane region" description="Helical" evidence="2">
    <location>
        <begin position="41"/>
        <end position="69"/>
    </location>
</feature>
<evidence type="ECO:0000313" key="4">
    <source>
        <dbReference type="Proteomes" id="UP000076407"/>
    </source>
</evidence>
<dbReference type="AlphaFoldDB" id="A0A182XTD7"/>
<dbReference type="EnsemblMetazoa" id="AQUA015079-RA">
    <property type="protein sequence ID" value="AQUA015079-PA"/>
    <property type="gene ID" value="AQUA015079"/>
</dbReference>
<dbReference type="Proteomes" id="UP000076407">
    <property type="component" value="Unassembled WGS sequence"/>
</dbReference>
<keyword evidence="2" id="KW-0812">Transmembrane</keyword>
<feature type="region of interest" description="Disordered" evidence="1">
    <location>
        <begin position="174"/>
        <end position="210"/>
    </location>
</feature>
<protein>
    <submittedName>
        <fullName evidence="3">Uncharacterized protein</fullName>
    </submittedName>
</protein>
<feature type="region of interest" description="Disordered" evidence="1">
    <location>
        <begin position="367"/>
        <end position="414"/>
    </location>
</feature>
<feature type="compositionally biased region" description="Basic and acidic residues" evidence="1">
    <location>
        <begin position="174"/>
        <end position="194"/>
    </location>
</feature>
<reference evidence="3" key="1">
    <citation type="submission" date="2020-05" db="UniProtKB">
        <authorList>
            <consortium name="EnsemblMetazoa"/>
        </authorList>
    </citation>
    <scope>IDENTIFICATION</scope>
    <source>
        <strain evidence="3">SANGQUA</strain>
    </source>
</reference>
<evidence type="ECO:0000256" key="2">
    <source>
        <dbReference type="SAM" id="Phobius"/>
    </source>
</evidence>
<evidence type="ECO:0000313" key="3">
    <source>
        <dbReference type="EnsemblMetazoa" id="AQUA015079-PA"/>
    </source>
</evidence>
<evidence type="ECO:0000256" key="1">
    <source>
        <dbReference type="SAM" id="MobiDB-lite"/>
    </source>
</evidence>
<proteinExistence type="predicted"/>
<sequence>MLLLLIDAATLFLISRLIVLISTLLLLLIATVLRVPLIDVSLLLVVAIVRLTPVLEMVLVLLAHHLLIVHRVRLVLLRRWIAHQHVRLVLEVLKVVDVAQVVHHRCVQQVRERDQEVECGEADRFHHAARNDRPDGVRQRVRDVGDRVDAAVHRHVPYVHQVAERWQQRRIDQRNAEADATDRYHQHDVGRAERDDEAAEPLEGEPTGRHQPLLVRVLGRHLDRDDHAEHVREEGGQPHHTNLPVVRRQVVLHPERYRRLQEGERHVRHHERAGTDGNVRVHQQAPDRHGRGPRLLPVGQLLLDRFHHEQQHKPVDQRYQRQDDERHLLAGELVQGATERGRHQAAEADERQRNAERLRTLRFLREPIGNHGQPGRVGKGGPDALQRAGKEQHAVAAPARKHHRGQEHDDQPHHHRQIVADPIDQRTGERVHHQLHDRFRREQYAGGRILPVVRMGVRCEDGGRRTHVVRFLRAPGADVAQVVRYDRHDHHVQHVVQQQRDRDDDENQLALRLRFLHLRPEDLLHLARLEINNR</sequence>
<keyword evidence="2" id="KW-0472">Membrane</keyword>